<evidence type="ECO:0000256" key="5">
    <source>
        <dbReference type="ARBA" id="ARBA00022801"/>
    </source>
</evidence>
<dbReference type="GO" id="GO:0006154">
    <property type="term" value="P:adenosine catabolic process"/>
    <property type="evidence" value="ECO:0007669"/>
    <property type="project" value="TreeGrafter"/>
</dbReference>
<evidence type="ECO:0000256" key="3">
    <source>
        <dbReference type="ARBA" id="ARBA00011245"/>
    </source>
</evidence>
<name>A0A9P4LIJ5_9PLEO</name>
<keyword evidence="4" id="KW-0479">Metal-binding</keyword>
<comment type="subunit">
    <text evidence="3">Monomer.</text>
</comment>
<dbReference type="GO" id="GO:0046872">
    <property type="term" value="F:metal ion binding"/>
    <property type="evidence" value="ECO:0007669"/>
    <property type="project" value="UniProtKB-KW"/>
</dbReference>
<keyword evidence="11" id="KW-1185">Reference proteome</keyword>
<comment type="caution">
    <text evidence="10">The sequence shown here is derived from an EMBL/GenBank/DDBJ whole genome shotgun (WGS) entry which is preliminary data.</text>
</comment>
<proteinExistence type="inferred from homology"/>
<keyword evidence="7" id="KW-0546">Nucleotide metabolism</keyword>
<dbReference type="InterPro" id="IPR006330">
    <property type="entry name" value="Ado/ade_deaminase"/>
</dbReference>
<dbReference type="PANTHER" id="PTHR11409">
    <property type="entry name" value="ADENOSINE DEAMINASE"/>
    <property type="match status" value="1"/>
</dbReference>
<evidence type="ECO:0000256" key="4">
    <source>
        <dbReference type="ARBA" id="ARBA00022723"/>
    </source>
</evidence>
<comment type="similarity">
    <text evidence="2">Belongs to the metallo-dependent hydrolases superfamily. Adenosine and AMP deaminases family.</text>
</comment>
<evidence type="ECO:0000256" key="7">
    <source>
        <dbReference type="ARBA" id="ARBA00023080"/>
    </source>
</evidence>
<keyword evidence="6" id="KW-0862">Zinc</keyword>
<feature type="domain" description="Adenosine deaminase" evidence="9">
    <location>
        <begin position="17"/>
        <end position="344"/>
    </location>
</feature>
<protein>
    <submittedName>
        <fullName evidence="10">Metallo-dependent hydrolase</fullName>
    </submittedName>
</protein>
<dbReference type="GO" id="GO:0046103">
    <property type="term" value="P:inosine biosynthetic process"/>
    <property type="evidence" value="ECO:0007669"/>
    <property type="project" value="TreeGrafter"/>
</dbReference>
<evidence type="ECO:0000256" key="2">
    <source>
        <dbReference type="ARBA" id="ARBA00006676"/>
    </source>
</evidence>
<dbReference type="Gene3D" id="3.20.20.140">
    <property type="entry name" value="Metal-dependent hydrolases"/>
    <property type="match status" value="1"/>
</dbReference>
<accession>A0A9P4LIJ5</accession>
<dbReference type="Proteomes" id="UP000799777">
    <property type="component" value="Unassembled WGS sequence"/>
</dbReference>
<reference evidence="10" key="1">
    <citation type="journal article" date="2020" name="Stud. Mycol.">
        <title>101 Dothideomycetes genomes: a test case for predicting lifestyles and emergence of pathogens.</title>
        <authorList>
            <person name="Haridas S."/>
            <person name="Albert R."/>
            <person name="Binder M."/>
            <person name="Bloem J."/>
            <person name="Labutti K."/>
            <person name="Salamov A."/>
            <person name="Andreopoulos B."/>
            <person name="Baker S."/>
            <person name="Barry K."/>
            <person name="Bills G."/>
            <person name="Bluhm B."/>
            <person name="Cannon C."/>
            <person name="Castanera R."/>
            <person name="Culley D."/>
            <person name="Daum C."/>
            <person name="Ezra D."/>
            <person name="Gonzalez J."/>
            <person name="Henrissat B."/>
            <person name="Kuo A."/>
            <person name="Liang C."/>
            <person name="Lipzen A."/>
            <person name="Lutzoni F."/>
            <person name="Magnuson J."/>
            <person name="Mondo S."/>
            <person name="Nolan M."/>
            <person name="Ohm R."/>
            <person name="Pangilinan J."/>
            <person name="Park H.-J."/>
            <person name="Ramirez L."/>
            <person name="Alfaro M."/>
            <person name="Sun H."/>
            <person name="Tritt A."/>
            <person name="Yoshinaga Y."/>
            <person name="Zwiers L.-H."/>
            <person name="Turgeon B."/>
            <person name="Goodwin S."/>
            <person name="Spatafora J."/>
            <person name="Crous P."/>
            <person name="Grigoriev I."/>
        </authorList>
    </citation>
    <scope>NUCLEOTIDE SEQUENCE</scope>
    <source>
        <strain evidence="10">CBS 110217</strain>
    </source>
</reference>
<comment type="catalytic activity">
    <reaction evidence="8">
        <text>N(6)-methyl-AMP + H2O + H(+) = IMP + methylamine</text>
        <dbReference type="Rhea" id="RHEA:16001"/>
        <dbReference type="ChEBI" id="CHEBI:15377"/>
        <dbReference type="ChEBI" id="CHEBI:15378"/>
        <dbReference type="ChEBI" id="CHEBI:58053"/>
        <dbReference type="ChEBI" id="CHEBI:59338"/>
        <dbReference type="ChEBI" id="CHEBI:144842"/>
    </reaction>
    <physiologicalReaction direction="left-to-right" evidence="8">
        <dbReference type="Rhea" id="RHEA:16002"/>
    </physiologicalReaction>
</comment>
<evidence type="ECO:0000313" key="11">
    <source>
        <dbReference type="Proteomes" id="UP000799777"/>
    </source>
</evidence>
<evidence type="ECO:0000256" key="6">
    <source>
        <dbReference type="ARBA" id="ARBA00022833"/>
    </source>
</evidence>
<dbReference type="Pfam" id="PF00962">
    <property type="entry name" value="A_deaminase"/>
    <property type="match status" value="1"/>
</dbReference>
<evidence type="ECO:0000256" key="8">
    <source>
        <dbReference type="ARBA" id="ARBA00048787"/>
    </source>
</evidence>
<dbReference type="AlphaFoldDB" id="A0A9P4LIJ5"/>
<dbReference type="OrthoDB" id="272271at2759"/>
<dbReference type="PANTHER" id="PTHR11409:SF42">
    <property type="entry name" value="ADENOSINE DEAMINASE-LIKE PROTEIN"/>
    <property type="match status" value="1"/>
</dbReference>
<dbReference type="GO" id="GO:0009117">
    <property type="term" value="P:nucleotide metabolic process"/>
    <property type="evidence" value="ECO:0007669"/>
    <property type="project" value="UniProtKB-KW"/>
</dbReference>
<dbReference type="FunFam" id="3.20.20.140:FF:000033">
    <property type="entry name" value="Adenosine deaminase-like protein"/>
    <property type="match status" value="1"/>
</dbReference>
<organism evidence="10 11">
    <name type="scientific">Setomelanomma holmii</name>
    <dbReference type="NCBI Taxonomy" id="210430"/>
    <lineage>
        <taxon>Eukaryota</taxon>
        <taxon>Fungi</taxon>
        <taxon>Dikarya</taxon>
        <taxon>Ascomycota</taxon>
        <taxon>Pezizomycotina</taxon>
        <taxon>Dothideomycetes</taxon>
        <taxon>Pleosporomycetidae</taxon>
        <taxon>Pleosporales</taxon>
        <taxon>Pleosporineae</taxon>
        <taxon>Phaeosphaeriaceae</taxon>
        <taxon>Setomelanomma</taxon>
    </lineage>
</organism>
<dbReference type="EMBL" id="ML978272">
    <property type="protein sequence ID" value="KAF2025184.1"/>
    <property type="molecule type" value="Genomic_DNA"/>
</dbReference>
<sequence length="352" mass="39048">MSVTDGPVDLAFTQGLPKIELHAHLTGSISRECLHEIWKQKKAQELGLEMEDPLIAIPPGKVDYDIKTFFPLFSSYIYKLCNDLPSIQYSTKAVLQDFQADGVVYLELRTTPRAMPAAGLAKDDYVKTILDIMQANNQDDANIMRSYLILSVDRRNTTAEAQEVVDLAIKYQSAGVVGVDLCGDPAKGDVRIFADAFAQAKAAGLKITLHFAEGEVSASDVELSTLLSWKPDRLGHVIHVKEEYQKIIEKENIGVELCLSCNVHAKMITGTYSDHHFGMWRHTTVPIALSTDDVGVFCSPLSQEYYLAAQHFALTRGDVKALCERAVDSIFSGSDEKARLLSLYKDWSGWGR</sequence>
<keyword evidence="5 10" id="KW-0378">Hydrolase</keyword>
<evidence type="ECO:0000313" key="10">
    <source>
        <dbReference type="EMBL" id="KAF2025184.1"/>
    </source>
</evidence>
<evidence type="ECO:0000259" key="9">
    <source>
        <dbReference type="Pfam" id="PF00962"/>
    </source>
</evidence>
<evidence type="ECO:0000256" key="1">
    <source>
        <dbReference type="ARBA" id="ARBA00001947"/>
    </source>
</evidence>
<comment type="cofactor">
    <cofactor evidence="1">
        <name>Zn(2+)</name>
        <dbReference type="ChEBI" id="CHEBI:29105"/>
    </cofactor>
</comment>
<gene>
    <name evidence="10" type="ORF">EK21DRAFT_104134</name>
</gene>
<dbReference type="InterPro" id="IPR032466">
    <property type="entry name" value="Metal_Hydrolase"/>
</dbReference>
<dbReference type="InterPro" id="IPR001365">
    <property type="entry name" value="A_deaminase_dom"/>
</dbReference>
<dbReference type="GO" id="GO:0004000">
    <property type="term" value="F:adenosine deaminase activity"/>
    <property type="evidence" value="ECO:0007669"/>
    <property type="project" value="TreeGrafter"/>
</dbReference>
<dbReference type="CDD" id="cd00443">
    <property type="entry name" value="ADA_AMPD"/>
    <property type="match status" value="1"/>
</dbReference>
<dbReference type="SUPFAM" id="SSF51556">
    <property type="entry name" value="Metallo-dependent hydrolases"/>
    <property type="match status" value="1"/>
</dbReference>